<gene>
    <name evidence="2" type="ORF">A2973_02015</name>
</gene>
<dbReference type="CDD" id="cd06223">
    <property type="entry name" value="PRTases_typeI"/>
    <property type="match status" value="1"/>
</dbReference>
<organism evidence="2 3">
    <name type="scientific">Candidatus Gottesmanbacteria bacterium RIFCSPLOWO2_01_FULL_49_10</name>
    <dbReference type="NCBI Taxonomy" id="1798396"/>
    <lineage>
        <taxon>Bacteria</taxon>
        <taxon>Candidatus Gottesmaniibacteriota</taxon>
    </lineage>
</organism>
<dbReference type="SUPFAM" id="SSF53271">
    <property type="entry name" value="PRTase-like"/>
    <property type="match status" value="1"/>
</dbReference>
<accession>A0A1F6AWU7</accession>
<name>A0A1F6AWU7_9BACT</name>
<reference evidence="2 3" key="1">
    <citation type="journal article" date="2016" name="Nat. Commun.">
        <title>Thousands of microbial genomes shed light on interconnected biogeochemical processes in an aquifer system.</title>
        <authorList>
            <person name="Anantharaman K."/>
            <person name="Brown C.T."/>
            <person name="Hug L.A."/>
            <person name="Sharon I."/>
            <person name="Castelle C.J."/>
            <person name="Probst A.J."/>
            <person name="Thomas B.C."/>
            <person name="Singh A."/>
            <person name="Wilkins M.J."/>
            <person name="Karaoz U."/>
            <person name="Brodie E.L."/>
            <person name="Williams K.H."/>
            <person name="Hubbard S.S."/>
            <person name="Banfield J.F."/>
        </authorList>
    </citation>
    <scope>NUCLEOTIDE SEQUENCE [LARGE SCALE GENOMIC DNA]</scope>
</reference>
<dbReference type="Proteomes" id="UP000176409">
    <property type="component" value="Unassembled WGS sequence"/>
</dbReference>
<sequence>MLFTDRTRAGVLLAEKLSSYRGTGAVVFGLARGGVVVARAGAQILDLPLDVLVVKKISAPRDPELAIGALAPDRVSYINWRLALRLGADEDFIKSQIRQLGDQIRQKTIRYRKGRKPYMLEDKTIVLVDDGVATGATLEAAIGWFRKKRAKRIVVAVPVAPPDIFPKITPEVDELVVLETPSDFSAVGQFYDKFPQVEDNEVVQLLR</sequence>
<comment type="caution">
    <text evidence="2">The sequence shown here is derived from an EMBL/GenBank/DDBJ whole genome shotgun (WGS) entry which is preliminary data.</text>
</comment>
<protein>
    <recommendedName>
        <fullName evidence="1">Phosphoribosyltransferase domain-containing protein</fullName>
    </recommendedName>
</protein>
<dbReference type="AlphaFoldDB" id="A0A1F6AWU7"/>
<feature type="domain" description="Phosphoribosyltransferase" evidence="1">
    <location>
        <begin position="12"/>
        <end position="162"/>
    </location>
</feature>
<dbReference type="Gene3D" id="3.30.1310.20">
    <property type="entry name" value="PRTase-like"/>
    <property type="match status" value="1"/>
</dbReference>
<evidence type="ECO:0000313" key="3">
    <source>
        <dbReference type="Proteomes" id="UP000176409"/>
    </source>
</evidence>
<dbReference type="Gene3D" id="3.40.50.2020">
    <property type="match status" value="1"/>
</dbReference>
<dbReference type="Pfam" id="PF00156">
    <property type="entry name" value="Pribosyltran"/>
    <property type="match status" value="1"/>
</dbReference>
<dbReference type="EMBL" id="MFJZ01000071">
    <property type="protein sequence ID" value="OGG28797.1"/>
    <property type="molecule type" value="Genomic_DNA"/>
</dbReference>
<proteinExistence type="predicted"/>
<evidence type="ECO:0000259" key="1">
    <source>
        <dbReference type="Pfam" id="PF00156"/>
    </source>
</evidence>
<dbReference type="STRING" id="1798396.A2973_02015"/>
<dbReference type="InterPro" id="IPR000836">
    <property type="entry name" value="PRTase_dom"/>
</dbReference>
<evidence type="ECO:0000313" key="2">
    <source>
        <dbReference type="EMBL" id="OGG28797.1"/>
    </source>
</evidence>
<dbReference type="InterPro" id="IPR029057">
    <property type="entry name" value="PRTase-like"/>
</dbReference>